<evidence type="ECO:0000313" key="2">
    <source>
        <dbReference type="Proteomes" id="UP000826462"/>
    </source>
</evidence>
<evidence type="ECO:0008006" key="3">
    <source>
        <dbReference type="Google" id="ProtNLM"/>
    </source>
</evidence>
<name>A0ABX8UKH9_9BURK</name>
<dbReference type="Proteomes" id="UP000826462">
    <property type="component" value="Chromosome 1"/>
</dbReference>
<gene>
    <name evidence="1" type="ORF">KZJ38_14080</name>
</gene>
<keyword evidence="2" id="KW-1185">Reference proteome</keyword>
<accession>A0ABX8UKH9</accession>
<evidence type="ECO:0000313" key="1">
    <source>
        <dbReference type="EMBL" id="QYD67479.1"/>
    </source>
</evidence>
<sequence length="143" mass="15366">MNMLSSLPFVRMRSDRTRRVRTISVQMRSAATLLVAGGALMLAGCTLDPPGPSPIYSRLPASQLEATAAAHPLTPEERARYDAIDRQVLAEQDQAMAAEAAAQAWSRYYAPPVTVFGSYSSGGWGNGWGGGIGYGYPGWGWGW</sequence>
<reference evidence="1 2" key="1">
    <citation type="submission" date="2021-07" db="EMBL/GenBank/DDBJ databases">
        <title>Paraburkholderia edwinii protects Aspergillus sp. from phenazines by acting as a toxin sponge.</title>
        <authorList>
            <person name="Dahlstrom K.M."/>
            <person name="Newman D.K."/>
        </authorList>
    </citation>
    <scope>NUCLEOTIDE SEQUENCE [LARGE SCALE GENOMIC DNA]</scope>
    <source>
        <strain evidence="1 2">Pe01</strain>
    </source>
</reference>
<proteinExistence type="predicted"/>
<organism evidence="1 2">
    <name type="scientific">Paraburkholderia edwinii</name>
    <dbReference type="NCBI Taxonomy" id="2861782"/>
    <lineage>
        <taxon>Bacteria</taxon>
        <taxon>Pseudomonadati</taxon>
        <taxon>Pseudomonadota</taxon>
        <taxon>Betaproteobacteria</taxon>
        <taxon>Burkholderiales</taxon>
        <taxon>Burkholderiaceae</taxon>
        <taxon>Paraburkholderia</taxon>
    </lineage>
</organism>
<dbReference type="EMBL" id="CP080095">
    <property type="protein sequence ID" value="QYD67479.1"/>
    <property type="molecule type" value="Genomic_DNA"/>
</dbReference>
<protein>
    <recommendedName>
        <fullName evidence="3">Lipoprotein</fullName>
    </recommendedName>
</protein>